<dbReference type="HOGENOM" id="CLU_037015_0_0_11"/>
<proteinExistence type="predicted"/>
<dbReference type="InterPro" id="IPR025646">
    <property type="entry name" value="DUF4350"/>
</dbReference>
<evidence type="ECO:0000313" key="4">
    <source>
        <dbReference type="Proteomes" id="UP000004816"/>
    </source>
</evidence>
<dbReference type="EMBL" id="ACZI02000002">
    <property type="protein sequence ID" value="EFV12762.1"/>
    <property type="molecule type" value="Genomic_DNA"/>
</dbReference>
<comment type="caution">
    <text evidence="3">The sequence shown here is derived from an EMBL/GenBank/DDBJ whole genome shotgun (WGS) entry which is preliminary data.</text>
</comment>
<organism evidence="3 4">
    <name type="scientific">Segniliparus rugosus (strain ATCC BAA-974 / DSM 45345 / CCUG 50838 / CIP 108380 / JCM 13579 / CDC 945)</name>
    <dbReference type="NCBI Taxonomy" id="679197"/>
    <lineage>
        <taxon>Bacteria</taxon>
        <taxon>Bacillati</taxon>
        <taxon>Actinomycetota</taxon>
        <taxon>Actinomycetes</taxon>
        <taxon>Mycobacteriales</taxon>
        <taxon>Segniliparaceae</taxon>
        <taxon>Segniliparus</taxon>
    </lineage>
</organism>
<evidence type="ECO:0000313" key="3">
    <source>
        <dbReference type="EMBL" id="EFV12762.1"/>
    </source>
</evidence>
<protein>
    <recommendedName>
        <fullName evidence="2">DUF4350 domain-containing protein</fullName>
    </recommendedName>
</protein>
<keyword evidence="1" id="KW-0472">Membrane</keyword>
<name>E5XSB8_SEGRC</name>
<dbReference type="eggNOG" id="ENOG502ZY4N">
    <property type="taxonomic scope" value="Bacteria"/>
</dbReference>
<keyword evidence="1" id="KW-0812">Transmembrane</keyword>
<feature type="transmembrane region" description="Helical" evidence="1">
    <location>
        <begin position="16"/>
        <end position="34"/>
    </location>
</feature>
<dbReference type="AlphaFoldDB" id="E5XSB8"/>
<dbReference type="OrthoDB" id="5241668at2"/>
<dbReference type="Proteomes" id="UP000004816">
    <property type="component" value="Unassembled WGS sequence"/>
</dbReference>
<keyword evidence="1" id="KW-1133">Transmembrane helix</keyword>
<evidence type="ECO:0000256" key="1">
    <source>
        <dbReference type="SAM" id="Phobius"/>
    </source>
</evidence>
<accession>E5XSB8</accession>
<sequence>MVSAGTAVRGKRGAKGAVFLVLVVAVLVGLTAFFSDQESSSDEPLDPKSWRKDGGHALAELLRQQGVDLRVVRTAQEAQAETTNDTLLFVSNSRYLVGEESLRQVAALPGDRVVLDSSYYSQLRVLAPGIEYGSKTAMQQPREPGCAWSGANRAGAVAIGGQVYQVQDVVDSCYDGVVLRYRQDGRLITVVGSGGFMANAGIAEPGAAALALNLLGTRHTVIWLAPQFPQTTGAKVGPDLMSLVPDRIWWATRTLAVAVVLTALWQARRLGPIVVERLPVVVRASETSEGLGKLYQARRAKDRAASALRGAALARLSKRLAIPARAQDVMAAALAARAGRSPEEIKSVLYGRDPADDSELVALAEQLDILERSVFEGKVRGV</sequence>
<gene>
    <name evidence="3" type="ORF">HMPREF9336_02390</name>
</gene>
<evidence type="ECO:0000259" key="2">
    <source>
        <dbReference type="Pfam" id="PF14258"/>
    </source>
</evidence>
<dbReference type="STRING" id="679197.HMPREF9336_02390"/>
<reference evidence="3 4" key="1">
    <citation type="journal article" date="2011" name="Stand. Genomic Sci.">
        <title>High quality draft genome sequence of Segniliparus rugosus CDC 945(T)= (ATCC BAA-974(T)).</title>
        <authorList>
            <person name="Earl A.M."/>
            <person name="Desjardins C.A."/>
            <person name="Fitzgerald M.G."/>
            <person name="Arachchi H.M."/>
            <person name="Zeng Q."/>
            <person name="Mehta T."/>
            <person name="Griggs A."/>
            <person name="Birren B.W."/>
            <person name="Toney N.C."/>
            <person name="Carr J."/>
            <person name="Posey J."/>
            <person name="Butler W.R."/>
        </authorList>
    </citation>
    <scope>NUCLEOTIDE SEQUENCE [LARGE SCALE GENOMIC DNA]</scope>
    <source>
        <strain evidence="4">ATCC BAA-974 / DSM 45345 / CCUG 50838 / CIP 108380 / JCM 13579 / CDC 945</strain>
    </source>
</reference>
<dbReference type="Pfam" id="PF14258">
    <property type="entry name" value="DUF4350"/>
    <property type="match status" value="1"/>
</dbReference>
<keyword evidence="4" id="KW-1185">Reference proteome</keyword>
<feature type="domain" description="DUF4350" evidence="2">
    <location>
        <begin position="51"/>
        <end position="215"/>
    </location>
</feature>